<evidence type="ECO:0000259" key="2">
    <source>
        <dbReference type="Pfam" id="PF13559"/>
    </source>
</evidence>
<comment type="caution">
    <text evidence="3">The sequence shown here is derived from an EMBL/GenBank/DDBJ whole genome shotgun (WGS) entry which is preliminary data.</text>
</comment>
<evidence type="ECO:0000256" key="1">
    <source>
        <dbReference type="SAM" id="Phobius"/>
    </source>
</evidence>
<protein>
    <submittedName>
        <fullName evidence="3">DUF4129 domain-containing protein</fullName>
    </submittedName>
</protein>
<evidence type="ECO:0000313" key="3">
    <source>
        <dbReference type="EMBL" id="MBG8555380.1"/>
    </source>
</evidence>
<dbReference type="Proteomes" id="UP000601099">
    <property type="component" value="Unassembled WGS sequence"/>
</dbReference>
<evidence type="ECO:0000313" key="4">
    <source>
        <dbReference type="Proteomes" id="UP000601099"/>
    </source>
</evidence>
<feature type="transmembrane region" description="Helical" evidence="1">
    <location>
        <begin position="130"/>
        <end position="148"/>
    </location>
</feature>
<feature type="transmembrane region" description="Helical" evidence="1">
    <location>
        <begin position="47"/>
        <end position="66"/>
    </location>
</feature>
<feature type="domain" description="Protein-glutamine gamma-glutamyltransferase-like C-terminal" evidence="2">
    <location>
        <begin position="200"/>
        <end position="264"/>
    </location>
</feature>
<dbReference type="Pfam" id="PF13559">
    <property type="entry name" value="DUF4129"/>
    <property type="match status" value="1"/>
</dbReference>
<name>A0ABS0L5H3_9BACT</name>
<keyword evidence="1" id="KW-0472">Membrane</keyword>
<reference evidence="3 4" key="1">
    <citation type="submission" date="2020-11" db="EMBL/GenBank/DDBJ databases">
        <title>Hymenobacter sp.</title>
        <authorList>
            <person name="Kim M.K."/>
        </authorList>
    </citation>
    <scope>NUCLEOTIDE SEQUENCE [LARGE SCALE GENOMIC DNA]</scope>
    <source>
        <strain evidence="3 4">BT594</strain>
    </source>
</reference>
<gene>
    <name evidence="3" type="ORF">I5L79_17660</name>
</gene>
<dbReference type="EMBL" id="JADWYK010000012">
    <property type="protein sequence ID" value="MBG8555380.1"/>
    <property type="molecule type" value="Genomic_DNA"/>
</dbReference>
<sequence>MACIFIENNRLVTYCLRFLYASLSWLRTLLSHLERPGRRLQLPRQPWLLALLLLLAAPAFAAPAPASQAATRATYRPPDTERLRELRGQREFQYVDVRSEQSGWDLFWRRFWEWLGELLNTRGGRLTWKYGIYALLVGALVFVVLKLLQVDVTRAFGRAPRTGLLAYDVANEDLETINFDAAIAEAERQENYRVAVRLGYLLALKQLADKGLIRLQPEKTNHDYLYELPEGTLPPAFRELTRQFEFVWYGEHDDLTASQYQQTRSTRLRFLQTLSATRNAA</sequence>
<accession>A0ABS0L5H3</accession>
<keyword evidence="1" id="KW-0812">Transmembrane</keyword>
<proteinExistence type="predicted"/>
<keyword evidence="1" id="KW-1133">Transmembrane helix</keyword>
<keyword evidence="4" id="KW-1185">Reference proteome</keyword>
<dbReference type="RefSeq" id="WP_196956398.1">
    <property type="nucleotide sequence ID" value="NZ_JADWYK010000012.1"/>
</dbReference>
<organism evidence="3 4">
    <name type="scientific">Hymenobacter guriensis</name>
    <dbReference type="NCBI Taxonomy" id="2793065"/>
    <lineage>
        <taxon>Bacteria</taxon>
        <taxon>Pseudomonadati</taxon>
        <taxon>Bacteroidota</taxon>
        <taxon>Cytophagia</taxon>
        <taxon>Cytophagales</taxon>
        <taxon>Hymenobacteraceae</taxon>
        <taxon>Hymenobacter</taxon>
    </lineage>
</organism>
<dbReference type="InterPro" id="IPR025403">
    <property type="entry name" value="TgpA-like_C"/>
</dbReference>